<evidence type="ECO:0000256" key="4">
    <source>
        <dbReference type="ARBA" id="ARBA00023136"/>
    </source>
</evidence>
<dbReference type="RefSeq" id="WP_137828575.1">
    <property type="nucleotide sequence ID" value="NZ_BPRE01000002.1"/>
</dbReference>
<keyword evidence="4 5" id="KW-0472">Membrane</keyword>
<evidence type="ECO:0000256" key="2">
    <source>
        <dbReference type="ARBA" id="ARBA00022692"/>
    </source>
</evidence>
<keyword evidence="7" id="KW-1185">Reference proteome</keyword>
<dbReference type="Pfam" id="PF07264">
    <property type="entry name" value="EI24"/>
    <property type="match status" value="1"/>
</dbReference>
<evidence type="ECO:0000256" key="5">
    <source>
        <dbReference type="SAM" id="Phobius"/>
    </source>
</evidence>
<proteinExistence type="predicted"/>
<evidence type="ECO:0008006" key="8">
    <source>
        <dbReference type="Google" id="ProtNLM"/>
    </source>
</evidence>
<evidence type="ECO:0000256" key="1">
    <source>
        <dbReference type="ARBA" id="ARBA00004141"/>
    </source>
</evidence>
<feature type="transmembrane region" description="Helical" evidence="5">
    <location>
        <begin position="128"/>
        <end position="153"/>
    </location>
</feature>
<feature type="transmembrane region" description="Helical" evidence="5">
    <location>
        <begin position="183"/>
        <end position="216"/>
    </location>
</feature>
<keyword evidence="2 5" id="KW-0812">Transmembrane</keyword>
<protein>
    <recommendedName>
        <fullName evidence="8">Sulfate transporter family protein</fullName>
    </recommendedName>
</protein>
<evidence type="ECO:0000256" key="3">
    <source>
        <dbReference type="ARBA" id="ARBA00022989"/>
    </source>
</evidence>
<gene>
    <name evidence="6" type="ORF">BGCPKDLD_0717</name>
</gene>
<dbReference type="InterPro" id="IPR059112">
    <property type="entry name" value="CysZ/EI24"/>
</dbReference>
<name>A0ABQ4UPT1_9HYPH</name>
<reference evidence="6" key="1">
    <citation type="journal article" date="2021" name="Front. Microbiol.">
        <title>Comprehensive Comparative Genomics and Phenotyping of Methylobacterium Species.</title>
        <authorList>
            <person name="Alessa O."/>
            <person name="Ogura Y."/>
            <person name="Fujitani Y."/>
            <person name="Takami H."/>
            <person name="Hayashi T."/>
            <person name="Sahin N."/>
            <person name="Tani A."/>
        </authorList>
    </citation>
    <scope>NUCLEOTIDE SEQUENCE</scope>
    <source>
        <strain evidence="6">DSM 14458</strain>
    </source>
</reference>
<feature type="transmembrane region" description="Helical" evidence="5">
    <location>
        <begin position="64"/>
        <end position="92"/>
    </location>
</feature>
<organism evidence="6 7">
    <name type="scientific">Methylorubrum suomiense</name>
    <dbReference type="NCBI Taxonomy" id="144191"/>
    <lineage>
        <taxon>Bacteria</taxon>
        <taxon>Pseudomonadati</taxon>
        <taxon>Pseudomonadota</taxon>
        <taxon>Alphaproteobacteria</taxon>
        <taxon>Hyphomicrobiales</taxon>
        <taxon>Methylobacteriaceae</taxon>
        <taxon>Methylorubrum</taxon>
    </lineage>
</organism>
<keyword evidence="3 5" id="KW-1133">Transmembrane helix</keyword>
<comment type="caution">
    <text evidence="6">The sequence shown here is derived from an EMBL/GenBank/DDBJ whole genome shotgun (WGS) entry which is preliminary data.</text>
</comment>
<reference evidence="6" key="2">
    <citation type="submission" date="2021-08" db="EMBL/GenBank/DDBJ databases">
        <authorList>
            <person name="Tani A."/>
            <person name="Ola A."/>
            <person name="Ogura Y."/>
            <person name="Katsura K."/>
            <person name="Hayashi T."/>
        </authorList>
    </citation>
    <scope>NUCLEOTIDE SEQUENCE</scope>
    <source>
        <strain evidence="6">DSM 14458</strain>
    </source>
</reference>
<evidence type="ECO:0000313" key="7">
    <source>
        <dbReference type="Proteomes" id="UP001055093"/>
    </source>
</evidence>
<sequence length="242" mass="25770">MLIKAAAAALRQVLSPALRGILLKSLALTIGLLIAVWFGLTRLIQAFQASHHISADYPFLDTLAYFLAGAGLFVALAYVMPAVSILVAGFFLDDVAEIVERTDFPSEPTGRALPFGAAMWSAARFAGLALAVNLVALILVFVPGVNLIAFFGANAYLLGREYFELAAGRFRPLPEARSMREHFSVTVILAGCLLAGLMVVPIVNLVTPLFGVALMVHLHKGLERKTLLSGPAGPNARLPHGP</sequence>
<dbReference type="EMBL" id="BPRE01000002">
    <property type="protein sequence ID" value="GJE74149.1"/>
    <property type="molecule type" value="Genomic_DNA"/>
</dbReference>
<dbReference type="NCBIfam" id="NF009407">
    <property type="entry name" value="PRK12768.1"/>
    <property type="match status" value="1"/>
</dbReference>
<feature type="transmembrane region" description="Helical" evidence="5">
    <location>
        <begin position="21"/>
        <end position="44"/>
    </location>
</feature>
<evidence type="ECO:0000313" key="6">
    <source>
        <dbReference type="EMBL" id="GJE74149.1"/>
    </source>
</evidence>
<dbReference type="Proteomes" id="UP001055093">
    <property type="component" value="Unassembled WGS sequence"/>
</dbReference>
<comment type="subcellular location">
    <subcellularLocation>
        <location evidence="1">Membrane</location>
        <topology evidence="1">Multi-pass membrane protein</topology>
    </subcellularLocation>
</comment>
<accession>A0ABQ4UPT1</accession>